<organism evidence="1 2">
    <name type="scientific">candidate division CPR2 bacterium GW2011_GWC1_41_48</name>
    <dbReference type="NCBI Taxonomy" id="1618344"/>
    <lineage>
        <taxon>Bacteria</taxon>
        <taxon>Bacteria division CPR2</taxon>
    </lineage>
</organism>
<dbReference type="EMBL" id="LCBL01000006">
    <property type="protein sequence ID" value="KKS08664.1"/>
    <property type="molecule type" value="Genomic_DNA"/>
</dbReference>
<evidence type="ECO:0000313" key="1">
    <source>
        <dbReference type="EMBL" id="KKS08664.1"/>
    </source>
</evidence>
<accession>A0A0G0W6S4</accession>
<evidence type="ECO:0000313" key="2">
    <source>
        <dbReference type="Proteomes" id="UP000033869"/>
    </source>
</evidence>
<dbReference type="AlphaFoldDB" id="A0A0G0W6S4"/>
<comment type="caution">
    <text evidence="1">The sequence shown here is derived from an EMBL/GenBank/DDBJ whole genome shotgun (WGS) entry which is preliminary data.</text>
</comment>
<gene>
    <name evidence="1" type="ORF">UU65_C0006G0034</name>
</gene>
<protein>
    <submittedName>
        <fullName evidence="1">Uncharacterized protein</fullName>
    </submittedName>
</protein>
<reference evidence="1 2" key="1">
    <citation type="journal article" date="2015" name="Nature">
        <title>rRNA introns, odd ribosomes, and small enigmatic genomes across a large radiation of phyla.</title>
        <authorList>
            <person name="Brown C.T."/>
            <person name="Hug L.A."/>
            <person name="Thomas B.C."/>
            <person name="Sharon I."/>
            <person name="Castelle C.J."/>
            <person name="Singh A."/>
            <person name="Wilkins M.J."/>
            <person name="Williams K.H."/>
            <person name="Banfield J.F."/>
        </authorList>
    </citation>
    <scope>NUCLEOTIDE SEQUENCE [LARGE SCALE GENOMIC DNA]</scope>
</reference>
<name>A0A0G0W6S4_UNCC2</name>
<dbReference type="Proteomes" id="UP000033869">
    <property type="component" value="Unassembled WGS sequence"/>
</dbReference>
<sequence>MTLDIALIKDSSPWLLKAAADSFQSDCPIASSKAVMAESKYCKSWLPYKQFGLLITDYGLNYSAYVLTRQGVYIVWVVMFDCKY</sequence>
<proteinExistence type="predicted"/>